<keyword evidence="1" id="KW-0132">Cell division</keyword>
<dbReference type="HOGENOM" id="CLU_1501994_0_0_11"/>
<protein>
    <submittedName>
        <fullName evidence="1">Cell division protein FtsL</fullName>
    </submittedName>
</protein>
<keyword evidence="2" id="KW-1185">Reference proteome</keyword>
<dbReference type="Proteomes" id="UP000030300">
    <property type="component" value="Chromosome"/>
</dbReference>
<proteinExistence type="predicted"/>
<dbReference type="KEGG" id="psim:KR76_11320"/>
<keyword evidence="1" id="KW-0131">Cell cycle</keyword>
<dbReference type="EMBL" id="CP009896">
    <property type="protein sequence ID" value="AJR18356.1"/>
    <property type="molecule type" value="Genomic_DNA"/>
</dbReference>
<name>A0A0C5XGU2_NOCSI</name>
<reference evidence="1 2" key="1">
    <citation type="journal article" date="2015" name="Genome Announc.">
        <title>Complete Genome Sequence of Steroid-Transforming Nocardioides simplex VKM Ac-2033D.</title>
        <authorList>
            <person name="Shtratnikova V.Y."/>
            <person name="Schelkunov M.I."/>
            <person name="Pekov Y.A."/>
            <person name="Fokina V.V."/>
            <person name="Logacheva M.D."/>
            <person name="Sokolov S.L."/>
            <person name="Bragin E.Y."/>
            <person name="Ashapkin V.V."/>
            <person name="Donova M.V."/>
        </authorList>
    </citation>
    <scope>NUCLEOTIDE SEQUENCE [LARGE SCALE GENOMIC DNA]</scope>
    <source>
        <strain evidence="1 2">VKM Ac-2033D</strain>
    </source>
</reference>
<dbReference type="RefSeq" id="WP_052138494.1">
    <property type="nucleotide sequence ID" value="NZ_BJMC01000008.1"/>
</dbReference>
<gene>
    <name evidence="1" type="ORF">KR76_11320</name>
</gene>
<dbReference type="AlphaFoldDB" id="A0A0C5XGU2"/>
<accession>A0A0C5XGU2</accession>
<evidence type="ECO:0000313" key="1">
    <source>
        <dbReference type="EMBL" id="AJR18356.1"/>
    </source>
</evidence>
<dbReference type="GeneID" id="96612585"/>
<evidence type="ECO:0000313" key="2">
    <source>
        <dbReference type="Proteomes" id="UP000030300"/>
    </source>
</evidence>
<dbReference type="STRING" id="2045.KR76_11320"/>
<dbReference type="OrthoDB" id="3790001at2"/>
<organism evidence="1 2">
    <name type="scientific">Nocardioides simplex</name>
    <name type="common">Arthrobacter simplex</name>
    <dbReference type="NCBI Taxonomy" id="2045"/>
    <lineage>
        <taxon>Bacteria</taxon>
        <taxon>Bacillati</taxon>
        <taxon>Actinomycetota</taxon>
        <taxon>Actinomycetes</taxon>
        <taxon>Propionibacteriales</taxon>
        <taxon>Nocardioidaceae</taxon>
        <taxon>Pimelobacter</taxon>
    </lineage>
</organism>
<sequence length="179" mass="19054">MSSTAPQPRNRLPHAAPRIAQAALQRARLSVVPRRRSRAPRMPFVAFVSVILLAGVIGLLLFNTSMQQASFRETALEKQATDLGVQQEALEMDLQDLNNQERVAAAAEKLGMVIPSTPAGVLHLGSGRITGNPTPASGADRLPLRMPGPRKPASLDPKQVTVKSGTADTAANGAPNRDR</sequence>
<dbReference type="GO" id="GO:0051301">
    <property type="term" value="P:cell division"/>
    <property type="evidence" value="ECO:0007669"/>
    <property type="project" value="UniProtKB-KW"/>
</dbReference>